<feature type="transmembrane region" description="Helical" evidence="1">
    <location>
        <begin position="7"/>
        <end position="28"/>
    </location>
</feature>
<keyword evidence="1" id="KW-0472">Membrane</keyword>
<dbReference type="Proteomes" id="UP000526233">
    <property type="component" value="Unassembled WGS sequence"/>
</dbReference>
<proteinExistence type="predicted"/>
<gene>
    <name evidence="2" type="ORF">EHE22_09025</name>
</gene>
<dbReference type="AlphaFoldDB" id="A0A7Y3T420"/>
<accession>A0A7Y3T420</accession>
<evidence type="ECO:0000313" key="3">
    <source>
        <dbReference type="Proteomes" id="UP000526233"/>
    </source>
</evidence>
<dbReference type="EMBL" id="PKQI01000002">
    <property type="protein sequence ID" value="NNV20565.1"/>
    <property type="molecule type" value="Genomic_DNA"/>
</dbReference>
<sequence>MSDREKIDGLAGTLLSSCASFAALILMLKRKGVLTEAEEREMYEEALLFLEVNQGDDQSTNHIYEMARDVIEAQLRD</sequence>
<evidence type="ECO:0000313" key="2">
    <source>
        <dbReference type="EMBL" id="NNV20565.1"/>
    </source>
</evidence>
<protein>
    <submittedName>
        <fullName evidence="2">Uncharacterized protein</fullName>
    </submittedName>
</protein>
<organism evidence="2 3">
    <name type="scientific">Brucella pseudogrignonensis</name>
    <dbReference type="NCBI Taxonomy" id="419475"/>
    <lineage>
        <taxon>Bacteria</taxon>
        <taxon>Pseudomonadati</taxon>
        <taxon>Pseudomonadota</taxon>
        <taxon>Alphaproteobacteria</taxon>
        <taxon>Hyphomicrobiales</taxon>
        <taxon>Brucellaceae</taxon>
        <taxon>Brucella/Ochrobactrum group</taxon>
        <taxon>Brucella</taxon>
    </lineage>
</organism>
<name>A0A7Y3T420_9HYPH</name>
<keyword evidence="1" id="KW-1133">Transmembrane helix</keyword>
<dbReference type="RefSeq" id="WP_171379881.1">
    <property type="nucleotide sequence ID" value="NZ_PKQI01000002.1"/>
</dbReference>
<reference evidence="2 3" key="1">
    <citation type="submission" date="2018-11" db="EMBL/GenBank/DDBJ databases">
        <title>Genome sequencing and analysis.</title>
        <authorList>
            <person name="Huang Y.-T."/>
        </authorList>
    </citation>
    <scope>NUCLEOTIDE SEQUENCE [LARGE SCALE GENOMIC DNA]</scope>
    <source>
        <strain evidence="2 3">SHIN</strain>
    </source>
</reference>
<comment type="caution">
    <text evidence="2">The sequence shown here is derived from an EMBL/GenBank/DDBJ whole genome shotgun (WGS) entry which is preliminary data.</text>
</comment>
<keyword evidence="1" id="KW-0812">Transmembrane</keyword>
<evidence type="ECO:0000256" key="1">
    <source>
        <dbReference type="SAM" id="Phobius"/>
    </source>
</evidence>